<evidence type="ECO:0000313" key="1">
    <source>
        <dbReference type="EMBL" id="TRL26594.1"/>
    </source>
</evidence>
<gene>
    <name evidence="1" type="ORF">FM996_19465</name>
</gene>
<proteinExistence type="predicted"/>
<organism evidence="1 2">
    <name type="scientific">Methylosinus sporium</name>
    <dbReference type="NCBI Taxonomy" id="428"/>
    <lineage>
        <taxon>Bacteria</taxon>
        <taxon>Pseudomonadati</taxon>
        <taxon>Pseudomonadota</taxon>
        <taxon>Alphaproteobacteria</taxon>
        <taxon>Hyphomicrobiales</taxon>
        <taxon>Methylocystaceae</taxon>
        <taxon>Methylosinus</taxon>
    </lineage>
</organism>
<dbReference type="PROSITE" id="PS51257">
    <property type="entry name" value="PROKAR_LIPOPROTEIN"/>
    <property type="match status" value="1"/>
</dbReference>
<dbReference type="Proteomes" id="UP000316781">
    <property type="component" value="Unassembled WGS sequence"/>
</dbReference>
<dbReference type="NCBIfam" id="NF040576">
    <property type="entry name" value="T2SS_GspM_XpsM"/>
    <property type="match status" value="1"/>
</dbReference>
<dbReference type="AlphaFoldDB" id="A0A549SDP9"/>
<accession>A0A549SDP9</accession>
<dbReference type="RefSeq" id="WP_142864404.1">
    <property type="nucleotide sequence ID" value="NZ_VJMF01000097.1"/>
</dbReference>
<name>A0A549SDP9_METSR</name>
<reference evidence="1 2" key="1">
    <citation type="submission" date="2019-07" db="EMBL/GenBank/DDBJ databases">
        <title>Ln-dependent methylotrophs.</title>
        <authorList>
            <person name="Tani A."/>
        </authorList>
    </citation>
    <scope>NUCLEOTIDE SEQUENCE [LARGE SCALE GENOMIC DNA]</scope>
    <source>
        <strain evidence="1 2">SM89A</strain>
    </source>
</reference>
<dbReference type="Pfam" id="PF10741">
    <property type="entry name" value="T2SSM_b"/>
    <property type="match status" value="1"/>
</dbReference>
<dbReference type="InterPro" id="IPR034756">
    <property type="entry name" value="T2SSM_b"/>
</dbReference>
<comment type="caution">
    <text evidence="1">The sequence shown here is derived from an EMBL/GenBank/DDBJ whole genome shotgun (WGS) entry which is preliminary data.</text>
</comment>
<evidence type="ECO:0000313" key="2">
    <source>
        <dbReference type="Proteomes" id="UP000316781"/>
    </source>
</evidence>
<dbReference type="EMBL" id="VJMF01000097">
    <property type="protein sequence ID" value="TRL26594.1"/>
    <property type="molecule type" value="Genomic_DNA"/>
</dbReference>
<sequence length="183" mass="19116">MRLDLRLDRDEGAALGALALLVVACAAGALFALAALSGAAEENAERRDTLARLEAAHRRGGASGGRASAPEAAFIAAPTAGLASAQLQAYVTRLVSARRAALASSSALPATGQEAADSVRLQATFDMEPTALQALLYELETGAPYVFVEALFLQPESAGRRGGDQPFLRVTLNLRSHWRRTAS</sequence>
<protein>
    <recommendedName>
        <fullName evidence="3">General secretion pathway protein GspM</fullName>
    </recommendedName>
</protein>
<evidence type="ECO:0008006" key="3">
    <source>
        <dbReference type="Google" id="ProtNLM"/>
    </source>
</evidence>